<dbReference type="InterPro" id="IPR016152">
    <property type="entry name" value="PTrfase/Anion_transptr"/>
</dbReference>
<accession>A0A2S0NJE8</accession>
<dbReference type="GO" id="GO:0008982">
    <property type="term" value="F:protein-N(PI)-phosphohistidine-sugar phosphotransferase activity"/>
    <property type="evidence" value="ECO:0007669"/>
    <property type="project" value="InterPro"/>
</dbReference>
<proteinExistence type="predicted"/>
<gene>
    <name evidence="6" type="ORF">C5T88_00870</name>
</gene>
<evidence type="ECO:0000256" key="2">
    <source>
        <dbReference type="ARBA" id="ARBA00023015"/>
    </source>
</evidence>
<dbReference type="PANTHER" id="PTHR30185">
    <property type="entry name" value="CRYPTIC BETA-GLUCOSIDE BGL OPERON ANTITERMINATOR"/>
    <property type="match status" value="1"/>
</dbReference>
<dbReference type="Gene3D" id="3.40.50.2300">
    <property type="match status" value="1"/>
</dbReference>
<dbReference type="SUPFAM" id="SSF52794">
    <property type="entry name" value="PTS system IIB component-like"/>
    <property type="match status" value="1"/>
</dbReference>
<dbReference type="CDD" id="cd00133">
    <property type="entry name" value="PTS_IIB"/>
    <property type="match status" value="1"/>
</dbReference>
<dbReference type="Pfam" id="PF02302">
    <property type="entry name" value="PTS_IIB"/>
    <property type="match status" value="1"/>
</dbReference>
<dbReference type="InterPro" id="IPR050661">
    <property type="entry name" value="BglG_antiterminators"/>
</dbReference>
<dbReference type="InterPro" id="IPR002178">
    <property type="entry name" value="PTS_EIIA_type-2_dom"/>
</dbReference>
<evidence type="ECO:0000259" key="4">
    <source>
        <dbReference type="PROSITE" id="PS51094"/>
    </source>
</evidence>
<dbReference type="PANTHER" id="PTHR30185:SF18">
    <property type="entry name" value="TRANSCRIPTIONAL REGULATOR MTLR"/>
    <property type="match status" value="1"/>
</dbReference>
<dbReference type="PROSITE" id="PS51372">
    <property type="entry name" value="PRD_2"/>
    <property type="match status" value="1"/>
</dbReference>
<feature type="domain" description="PTS EIIA type-2" evidence="4">
    <location>
        <begin position="480"/>
        <end position="616"/>
    </location>
</feature>
<dbReference type="InterPro" id="IPR003501">
    <property type="entry name" value="PTS_EIIB_2/3"/>
</dbReference>
<dbReference type="Pfam" id="PF00359">
    <property type="entry name" value="PTS_EIIA_2"/>
    <property type="match status" value="1"/>
</dbReference>
<dbReference type="EMBL" id="CP027019">
    <property type="protein sequence ID" value="AVP49136.1"/>
    <property type="molecule type" value="Genomic_DNA"/>
</dbReference>
<dbReference type="CDD" id="cd00211">
    <property type="entry name" value="PTS_IIA_fru"/>
    <property type="match status" value="1"/>
</dbReference>
<dbReference type="GO" id="GO:0009401">
    <property type="term" value="P:phosphoenolpyruvate-dependent sugar phosphotransferase system"/>
    <property type="evidence" value="ECO:0007669"/>
    <property type="project" value="InterPro"/>
</dbReference>
<evidence type="ECO:0000313" key="7">
    <source>
        <dbReference type="Proteomes" id="UP000239250"/>
    </source>
</evidence>
<dbReference type="InterPro" id="IPR036095">
    <property type="entry name" value="PTS_EIIB-like_sf"/>
</dbReference>
<organism evidence="6 7">
    <name type="scientific">Williamsoniiplasma luminosum</name>
    <dbReference type="NCBI Taxonomy" id="214888"/>
    <lineage>
        <taxon>Bacteria</taxon>
        <taxon>Bacillati</taxon>
        <taxon>Mycoplasmatota</taxon>
        <taxon>Mollicutes</taxon>
        <taxon>Entomoplasmatales</taxon>
        <taxon>Williamsoniiplasma</taxon>
    </lineage>
</organism>
<reference evidence="7" key="1">
    <citation type="submission" date="2018-02" db="EMBL/GenBank/DDBJ databases">
        <title>Firefly genomes illuminate parallel origins of bioluminescence in beetles.</title>
        <authorList>
            <person name="Fallon T.R."/>
            <person name="Lower S.E.S."/>
            <person name="Behringer M."/>
            <person name="Weng J.-K."/>
        </authorList>
    </citation>
    <scope>NUCLEOTIDE SEQUENCE [LARGE SCALE GENOMIC DNA]</scope>
</reference>
<dbReference type="AlphaFoldDB" id="A0A2S0NJE8"/>
<evidence type="ECO:0000259" key="5">
    <source>
        <dbReference type="PROSITE" id="PS51372"/>
    </source>
</evidence>
<keyword evidence="1" id="KW-0808">Transferase</keyword>
<dbReference type="Proteomes" id="UP000239250">
    <property type="component" value="Chromosome"/>
</dbReference>
<dbReference type="SUPFAM" id="SSF55804">
    <property type="entry name" value="Phoshotransferase/anion transport protein"/>
    <property type="match status" value="1"/>
</dbReference>
<sequence>MKKERQNKILYIFLSYKTINKYTLKNHLDISFKTLDRDINDLNDFLKPIKTYISKIDDNYILMNAQTHLILNFTKLNDEFLMISERLIFIILEILKNEHVQQARLLEDLQISKNILVEDLQKLKIILEKYDLELLWQKKGITIPDLSIEKLIPIISNNAIDIIFLKKNSTLLQYGDLSQLFSEYIYKKLVRYFKIDNFKIIYNHLVNLIIDQQNLSEINIAIMAMKITFYLNHSKNKNLNLLDSTNFKKDLNNLYLSSHDQNILNSIWLKEDYKTNILSCVQEIKIEIEKLFQHKLFLDEYIEERLTQHLIANIFNDKVDDLIIEEYKQNLYKYKNNYFEIFTIIALAIEKNFANQDLNLALTYELFIHIIIYLNTLLANVEAKILAVCVGGMGQSFMLKSFLKSLYSKAEIETSSLSLINKKKLPEYDLVISTIDIGNYKNANLIQFPIASILSQREQLSFFINLKIYEKLIGHNKIKKIFSPENVLINQNAKTKEEAILQCGNLLKELGYINDEYIDSMLERERHFSTYIGNWIAICHGMDGRGVLDNGIVIIHFEKPIMFEDQPTHFLVGLAAKNSQYNDFFEKMSIKLLEIDFVEELLKHPSRERIFKEFEL</sequence>
<dbReference type="PROSITE" id="PS51094">
    <property type="entry name" value="PTS_EIIA_TYPE_2"/>
    <property type="match status" value="1"/>
</dbReference>
<keyword evidence="2" id="KW-0805">Transcription regulation</keyword>
<evidence type="ECO:0000256" key="1">
    <source>
        <dbReference type="ARBA" id="ARBA00022679"/>
    </source>
</evidence>
<keyword evidence="3" id="KW-0804">Transcription</keyword>
<dbReference type="GO" id="GO:0006355">
    <property type="term" value="P:regulation of DNA-templated transcription"/>
    <property type="evidence" value="ECO:0007669"/>
    <property type="project" value="InterPro"/>
</dbReference>
<dbReference type="Gene3D" id="3.40.930.10">
    <property type="entry name" value="Mannitol-specific EII, Chain A"/>
    <property type="match status" value="1"/>
</dbReference>
<protein>
    <submittedName>
        <fullName evidence="6">Uncharacterized protein</fullName>
    </submittedName>
</protein>
<dbReference type="RefSeq" id="WP_303662477.1">
    <property type="nucleotide sequence ID" value="NZ_CP027019.1"/>
</dbReference>
<evidence type="ECO:0000256" key="3">
    <source>
        <dbReference type="ARBA" id="ARBA00023163"/>
    </source>
</evidence>
<evidence type="ECO:0000313" key="6">
    <source>
        <dbReference type="EMBL" id="AVP49136.1"/>
    </source>
</evidence>
<feature type="domain" description="PRD" evidence="5">
    <location>
        <begin position="272"/>
        <end position="384"/>
    </location>
</feature>
<name>A0A2S0NJE8_9MOLU</name>
<dbReference type="InterPro" id="IPR011608">
    <property type="entry name" value="PRD"/>
</dbReference>